<sequence>MGVDYFGSFFTKDGFDFTGLLNADFFQPVRILFQHQHYVSAAKLLLVAIDSIAYVEHSETTRENIFVRWLNTYADLAPLGITAEELWEHRNSLLHMSNLDSRKVVSGRTRRLVFFLGELPSSVKLDQSTTGYYNLQKLILAIGEACGRWCETYDTDRSKIEAFVKQYDLIASDARMMHVNLEDGRHAR</sequence>
<evidence type="ECO:0000313" key="1">
    <source>
        <dbReference type="EMBL" id="ATA53271.1"/>
    </source>
</evidence>
<dbReference type="EMBL" id="CP023284">
    <property type="protein sequence ID" value="ATA53271.1"/>
    <property type="molecule type" value="Genomic_DNA"/>
</dbReference>
<dbReference type="Proteomes" id="UP000217154">
    <property type="component" value="Chromosome"/>
</dbReference>
<dbReference type="KEGG" id="vbo:CKY39_08650"/>
<accession>A0A250DGM3</accession>
<evidence type="ECO:0000313" key="2">
    <source>
        <dbReference type="Proteomes" id="UP000217154"/>
    </source>
</evidence>
<protein>
    <submittedName>
        <fullName evidence="1">Uncharacterized protein</fullName>
    </submittedName>
</protein>
<name>A0A250DGM3_9BURK</name>
<reference evidence="1 2" key="1">
    <citation type="submission" date="2017-09" db="EMBL/GenBank/DDBJ databases">
        <title>The diverse metabolic capabilities of V. boronicumulans make it an excellent choice for continued studies on novel biodegradation.</title>
        <authorList>
            <person name="Sun S."/>
        </authorList>
    </citation>
    <scope>NUCLEOTIDE SEQUENCE [LARGE SCALE GENOMIC DNA]</scope>
    <source>
        <strain evidence="1 2">J1</strain>
    </source>
</reference>
<organism evidence="1 2">
    <name type="scientific">Variovorax boronicumulans</name>
    <dbReference type="NCBI Taxonomy" id="436515"/>
    <lineage>
        <taxon>Bacteria</taxon>
        <taxon>Pseudomonadati</taxon>
        <taxon>Pseudomonadota</taxon>
        <taxon>Betaproteobacteria</taxon>
        <taxon>Burkholderiales</taxon>
        <taxon>Comamonadaceae</taxon>
        <taxon>Variovorax</taxon>
    </lineage>
</organism>
<dbReference type="RefSeq" id="WP_095744127.1">
    <property type="nucleotide sequence ID" value="NZ_CP023284.1"/>
</dbReference>
<dbReference type="AlphaFoldDB" id="A0A250DGM3"/>
<gene>
    <name evidence="1" type="ORF">CKY39_08650</name>
</gene>
<proteinExistence type="predicted"/>